<organism evidence="2 3">
    <name type="scientific">Jiella mangrovi</name>
    <dbReference type="NCBI Taxonomy" id="2821407"/>
    <lineage>
        <taxon>Bacteria</taxon>
        <taxon>Pseudomonadati</taxon>
        <taxon>Pseudomonadota</taxon>
        <taxon>Alphaproteobacteria</taxon>
        <taxon>Hyphomicrobiales</taxon>
        <taxon>Aurantimonadaceae</taxon>
        <taxon>Jiella</taxon>
    </lineage>
</organism>
<dbReference type="EMBL" id="JAGJCF010000014">
    <property type="protein sequence ID" value="MBP0617121.1"/>
    <property type="molecule type" value="Genomic_DNA"/>
</dbReference>
<comment type="caution">
    <text evidence="2">The sequence shown here is derived from an EMBL/GenBank/DDBJ whole genome shotgun (WGS) entry which is preliminary data.</text>
</comment>
<name>A0ABS4BLN8_9HYPH</name>
<feature type="non-terminal residue" evidence="2">
    <location>
        <position position="1"/>
    </location>
</feature>
<accession>A0ABS4BLN8</accession>
<evidence type="ECO:0000256" key="1">
    <source>
        <dbReference type="SAM" id="MobiDB-lite"/>
    </source>
</evidence>
<dbReference type="Proteomes" id="UP000678276">
    <property type="component" value="Unassembled WGS sequence"/>
</dbReference>
<sequence length="90" mass="10168">LGSSHKLDRTEKDIDPAKPQKQPPPTLLFLVSTTNNVKEHDPKEGPSGEKALPHHHPFCSSDRSLKNLFDCVSATSGTNRLARRRRRCRR</sequence>
<keyword evidence="3" id="KW-1185">Reference proteome</keyword>
<evidence type="ECO:0000313" key="3">
    <source>
        <dbReference type="Proteomes" id="UP000678276"/>
    </source>
</evidence>
<feature type="region of interest" description="Disordered" evidence="1">
    <location>
        <begin position="1"/>
        <end position="26"/>
    </location>
</feature>
<protein>
    <submittedName>
        <fullName evidence="2">Uncharacterized protein</fullName>
    </submittedName>
</protein>
<feature type="compositionally biased region" description="Basic and acidic residues" evidence="1">
    <location>
        <begin position="37"/>
        <end position="47"/>
    </location>
</feature>
<feature type="region of interest" description="Disordered" evidence="1">
    <location>
        <begin position="37"/>
        <end position="56"/>
    </location>
</feature>
<proteinExistence type="predicted"/>
<dbReference type="RefSeq" id="WP_209595623.1">
    <property type="nucleotide sequence ID" value="NZ_JAGJCF010000014.1"/>
</dbReference>
<evidence type="ECO:0000313" key="2">
    <source>
        <dbReference type="EMBL" id="MBP0617121.1"/>
    </source>
</evidence>
<reference evidence="2 3" key="1">
    <citation type="submission" date="2021-04" db="EMBL/GenBank/DDBJ databases">
        <title>Whole genome sequence of Jiella sp. KSK16Y-1.</title>
        <authorList>
            <person name="Tuo L."/>
        </authorList>
    </citation>
    <scope>NUCLEOTIDE SEQUENCE [LARGE SCALE GENOMIC DNA]</scope>
    <source>
        <strain evidence="2 3">KSK16Y-1</strain>
    </source>
</reference>
<gene>
    <name evidence="2" type="ORF">J6595_16165</name>
</gene>
<feature type="compositionally biased region" description="Basic and acidic residues" evidence="1">
    <location>
        <begin position="1"/>
        <end position="18"/>
    </location>
</feature>